<dbReference type="GO" id="GO:0046872">
    <property type="term" value="F:metal ion binding"/>
    <property type="evidence" value="ECO:0007669"/>
    <property type="project" value="UniProtKB-KW"/>
</dbReference>
<proteinExistence type="inferred from homology"/>
<protein>
    <recommendedName>
        <fullName evidence="14">FXNA-like protease</fullName>
    </recommendedName>
</protein>
<keyword evidence="12 15" id="KW-0472">Membrane</keyword>
<feature type="transmembrane region" description="Helical" evidence="15">
    <location>
        <begin position="614"/>
        <end position="632"/>
    </location>
</feature>
<reference evidence="20" key="1">
    <citation type="submission" date="2025-08" db="UniProtKB">
        <authorList>
            <consortium name="RefSeq"/>
        </authorList>
    </citation>
    <scope>IDENTIFICATION</scope>
    <source>
        <strain evidence="20">15085-1641.00</strain>
        <tissue evidence="20">Whole body</tissue>
    </source>
</reference>
<feature type="transmembrane region" description="Helical" evidence="15">
    <location>
        <begin position="410"/>
        <end position="436"/>
    </location>
</feature>
<dbReference type="Pfam" id="PF04389">
    <property type="entry name" value="Peptidase_M28"/>
    <property type="match status" value="1"/>
</dbReference>
<dbReference type="Gene3D" id="3.40.630.10">
    <property type="entry name" value="Zn peptidases"/>
    <property type="match status" value="1"/>
</dbReference>
<comment type="similarity">
    <text evidence="3">Belongs to the peptidase M28 family.</text>
</comment>
<dbReference type="OMA" id="YLTHKKC"/>
<dbReference type="InterPro" id="IPR007484">
    <property type="entry name" value="Peptidase_M28"/>
</dbReference>
<dbReference type="OrthoDB" id="76293at2759"/>
<evidence type="ECO:0000256" key="6">
    <source>
        <dbReference type="ARBA" id="ARBA00022723"/>
    </source>
</evidence>
<evidence type="ECO:0000256" key="15">
    <source>
        <dbReference type="SAM" id="Phobius"/>
    </source>
</evidence>
<dbReference type="RefSeq" id="XP_030081317.1">
    <property type="nucleotide sequence ID" value="XM_030225457.1"/>
</dbReference>
<dbReference type="Pfam" id="PF22248">
    <property type="entry name" value="ERMP1_C"/>
    <property type="match status" value="1"/>
</dbReference>
<keyword evidence="5 15" id="KW-0812">Transmembrane</keyword>
<feature type="domain" description="Endoplasmic reticulum metallopeptidase 1/1-A TM" evidence="18">
    <location>
        <begin position="413"/>
        <end position="630"/>
    </location>
</feature>
<evidence type="ECO:0000256" key="4">
    <source>
        <dbReference type="ARBA" id="ARBA00022670"/>
    </source>
</evidence>
<gene>
    <name evidence="20" type="primary">LOC111604855</name>
</gene>
<keyword evidence="6" id="KW-0479">Metal-binding</keyword>
<dbReference type="InterPro" id="IPR045175">
    <property type="entry name" value="M28_fam"/>
</dbReference>
<evidence type="ECO:0000256" key="1">
    <source>
        <dbReference type="ARBA" id="ARBA00001947"/>
    </source>
</evidence>
<evidence type="ECO:0000259" key="16">
    <source>
        <dbReference type="Pfam" id="PF04389"/>
    </source>
</evidence>
<keyword evidence="9" id="KW-0862">Zinc</keyword>
<evidence type="ECO:0000256" key="10">
    <source>
        <dbReference type="ARBA" id="ARBA00022989"/>
    </source>
</evidence>
<evidence type="ECO:0000256" key="8">
    <source>
        <dbReference type="ARBA" id="ARBA00022824"/>
    </source>
</evidence>
<evidence type="ECO:0000256" key="14">
    <source>
        <dbReference type="ARBA" id="ARBA00078796"/>
    </source>
</evidence>
<dbReference type="InterPro" id="IPR053974">
    <property type="entry name" value="ERMP1_1-A_TM"/>
</dbReference>
<feature type="transmembrane region" description="Helical" evidence="15">
    <location>
        <begin position="448"/>
        <end position="478"/>
    </location>
</feature>
<keyword evidence="19" id="KW-1185">Reference proteome</keyword>
<keyword evidence="7" id="KW-0378">Hydrolase</keyword>
<dbReference type="Pfam" id="PF22249">
    <property type="entry name" value="ERMP1-TM"/>
    <property type="match status" value="1"/>
</dbReference>
<feature type="transmembrane region" description="Helical" evidence="15">
    <location>
        <begin position="557"/>
        <end position="574"/>
    </location>
</feature>
<evidence type="ECO:0000313" key="20">
    <source>
        <dbReference type="RefSeq" id="XP_030081317.1"/>
    </source>
</evidence>
<dbReference type="PANTHER" id="PTHR12147:SF22">
    <property type="entry name" value="ENDOPLASMIC RETICULUM METALLOPEPTIDASE 1"/>
    <property type="match status" value="1"/>
</dbReference>
<evidence type="ECO:0000256" key="3">
    <source>
        <dbReference type="ARBA" id="ARBA00010918"/>
    </source>
</evidence>
<dbReference type="AlphaFoldDB" id="A0A6J2SYP2"/>
<evidence type="ECO:0000256" key="11">
    <source>
        <dbReference type="ARBA" id="ARBA00023049"/>
    </source>
</evidence>
<evidence type="ECO:0000259" key="18">
    <source>
        <dbReference type="Pfam" id="PF22249"/>
    </source>
</evidence>
<accession>A0A6J2SYP2</accession>
<sequence length="871" mass="97444">MADREKLILDKSGEAPENVLKRKDGSGLPWYFASGFLLFWGLLFFAIVIPFFYRLPTALTMDDANNNEFIAQRAYKQLYTLSNIGFKMLGSKGNEVEAVQFLLKELRQIKEDALKDYFDIEIDLSQASGTFALKHSLRVYQGVQNIAVKITPKNSTSESYLLVNSHFDSKPASPSAGDAGFMIVTMLEVLRVIATTKQTIQHPIVFLFNGAEEGALEGSHGFITQHKWASNCKAVVNLDAGGSGGREVLFQSGPNHPWLVNYYKKYIKYPFATTMAEEGFQSGTIPSDTDFRQFNKYGDLPGLDMAQCVNGFIYHTKYDVIDIIPPESLQNTGDNILSLVRGLANATELHDTEAHKTGHAVFFDFLGLYFIHYSETTGIFVNLGVSAAALIFVFLSMWRMAAVSHQSVLNVVHSFILVFVVQIICSFLGLALPLIVAHVMDNLGLSLAYYSCPLLLIGLYVCPSLIGLSLPTTIYFTFRRDDKISASYHLLLALHAQAVILSILAIVLTAYGLRTAYILVIPIMFYVLALALNLLTTLHDRGFAWTGLLKASQIIPFLYSSYVFYFFIVVLTPMGGRSFSSSNPDITIALLSAAGTILSFGFLVPLINTFRRPSFVVLTLITISALAMYLASSTQIGFPYRPKTHGLRVAYLQVRNVFYEYDGTLIRDESGYLFNFQDRLKEKPLLGTNVNLTGLISLKSKCEQHMMCGMPLYDSTYVLNRLQAKWLPRLEPVEPPAPTELRLLNKTLLNTTTVRFEFSLTGPPQMKLFIQPYEDVLLSNWSFLQAYLETPLTPPLPYFISFSYGIDKSPLKFFLELTKPNGDFDVPLFQLGVSGHYIGHAGDAHSVKFASSFPSFAILEQWPALYQRFIF</sequence>
<dbReference type="SUPFAM" id="SSF53187">
    <property type="entry name" value="Zn-dependent exopeptidases"/>
    <property type="match status" value="1"/>
</dbReference>
<keyword evidence="11" id="KW-0482">Metalloprotease</keyword>
<dbReference type="GO" id="GO:0006508">
    <property type="term" value="P:proteolysis"/>
    <property type="evidence" value="ECO:0007669"/>
    <property type="project" value="UniProtKB-KW"/>
</dbReference>
<name>A0A6J2SYP2_DROHY</name>
<dbReference type="CDD" id="cd03875">
    <property type="entry name" value="M28_Fxna_like"/>
    <property type="match status" value="1"/>
</dbReference>
<evidence type="ECO:0000259" key="17">
    <source>
        <dbReference type="Pfam" id="PF22248"/>
    </source>
</evidence>
<dbReference type="KEGG" id="dhe:111604855"/>
<keyword evidence="8" id="KW-0256">Endoplasmic reticulum</keyword>
<organism evidence="19 20">
    <name type="scientific">Drosophila hydei</name>
    <name type="common">Fruit fly</name>
    <dbReference type="NCBI Taxonomy" id="7224"/>
    <lineage>
        <taxon>Eukaryota</taxon>
        <taxon>Metazoa</taxon>
        <taxon>Ecdysozoa</taxon>
        <taxon>Arthropoda</taxon>
        <taxon>Hexapoda</taxon>
        <taxon>Insecta</taxon>
        <taxon>Pterygota</taxon>
        <taxon>Neoptera</taxon>
        <taxon>Endopterygota</taxon>
        <taxon>Diptera</taxon>
        <taxon>Brachycera</taxon>
        <taxon>Muscomorpha</taxon>
        <taxon>Ephydroidea</taxon>
        <taxon>Drosophilidae</taxon>
        <taxon>Drosophila</taxon>
    </lineage>
</organism>
<dbReference type="GO" id="GO:0005789">
    <property type="term" value="C:endoplasmic reticulum membrane"/>
    <property type="evidence" value="ECO:0007669"/>
    <property type="project" value="UniProtKB-SubCell"/>
</dbReference>
<dbReference type="FunFam" id="3.40.630.10:FF:000008">
    <property type="entry name" value="Endoplasmic reticulum metallopeptidase 1"/>
    <property type="match status" value="1"/>
</dbReference>
<keyword evidence="10 15" id="KW-1133">Transmembrane helix</keyword>
<feature type="transmembrane region" description="Helical" evidence="15">
    <location>
        <begin position="490"/>
        <end position="511"/>
    </location>
</feature>
<evidence type="ECO:0000313" key="19">
    <source>
        <dbReference type="Proteomes" id="UP000504633"/>
    </source>
</evidence>
<feature type="transmembrane region" description="Helical" evidence="15">
    <location>
        <begin position="586"/>
        <end position="607"/>
    </location>
</feature>
<feature type="transmembrane region" description="Helical" evidence="15">
    <location>
        <begin position="517"/>
        <end position="536"/>
    </location>
</feature>
<evidence type="ECO:0000256" key="12">
    <source>
        <dbReference type="ARBA" id="ARBA00023136"/>
    </source>
</evidence>
<dbReference type="InterPro" id="IPR053973">
    <property type="entry name" value="ERMP1-like_C"/>
</dbReference>
<feature type="transmembrane region" description="Helical" evidence="15">
    <location>
        <begin position="30"/>
        <end position="53"/>
    </location>
</feature>
<evidence type="ECO:0000256" key="9">
    <source>
        <dbReference type="ARBA" id="ARBA00022833"/>
    </source>
</evidence>
<evidence type="ECO:0000256" key="5">
    <source>
        <dbReference type="ARBA" id="ARBA00022692"/>
    </source>
</evidence>
<keyword evidence="13" id="KW-0325">Glycoprotein</keyword>
<dbReference type="PANTHER" id="PTHR12147">
    <property type="entry name" value="METALLOPEPTIDASE M28 FAMILY MEMBER"/>
    <property type="match status" value="1"/>
</dbReference>
<feature type="domain" description="Peptidase M28" evidence="16">
    <location>
        <begin position="145"/>
        <end position="339"/>
    </location>
</feature>
<comment type="subcellular location">
    <subcellularLocation>
        <location evidence="2">Endoplasmic reticulum membrane</location>
        <topology evidence="2">Multi-pass membrane protein</topology>
    </subcellularLocation>
</comment>
<dbReference type="GO" id="GO:0008235">
    <property type="term" value="F:metalloexopeptidase activity"/>
    <property type="evidence" value="ECO:0007669"/>
    <property type="project" value="InterPro"/>
</dbReference>
<evidence type="ECO:0000256" key="13">
    <source>
        <dbReference type="ARBA" id="ARBA00023180"/>
    </source>
</evidence>
<evidence type="ECO:0000256" key="7">
    <source>
        <dbReference type="ARBA" id="ARBA00022801"/>
    </source>
</evidence>
<feature type="domain" description="Endoplasmic reticulum metallopeptidase 1-like C-terminal" evidence="17">
    <location>
        <begin position="648"/>
        <end position="869"/>
    </location>
</feature>
<dbReference type="Proteomes" id="UP000504633">
    <property type="component" value="Unplaced"/>
</dbReference>
<dbReference type="GeneID" id="111604855"/>
<dbReference type="InterPro" id="IPR048024">
    <property type="entry name" value="Fxna-like_M28_dom"/>
</dbReference>
<feature type="transmembrane region" description="Helical" evidence="15">
    <location>
        <begin position="379"/>
        <end position="398"/>
    </location>
</feature>
<comment type="cofactor">
    <cofactor evidence="1">
        <name>Zn(2+)</name>
        <dbReference type="ChEBI" id="CHEBI:29105"/>
    </cofactor>
</comment>
<keyword evidence="4" id="KW-0645">Protease</keyword>
<evidence type="ECO:0000256" key="2">
    <source>
        <dbReference type="ARBA" id="ARBA00004477"/>
    </source>
</evidence>